<dbReference type="EMBL" id="CP001854">
    <property type="protein sequence ID" value="ADB51386.1"/>
    <property type="molecule type" value="Genomic_DNA"/>
</dbReference>
<reference evidence="9" key="2">
    <citation type="submission" date="2010-01" db="EMBL/GenBank/DDBJ databases">
        <title>The complete genome of Conexibacter woesei DSM 14684.</title>
        <authorList>
            <consortium name="US DOE Joint Genome Institute (JGI-PGF)"/>
            <person name="Lucas S."/>
            <person name="Copeland A."/>
            <person name="Lapidus A."/>
            <person name="Glavina del Rio T."/>
            <person name="Dalin E."/>
            <person name="Tice H."/>
            <person name="Bruce D."/>
            <person name="Goodwin L."/>
            <person name="Pitluck S."/>
            <person name="Kyrpides N."/>
            <person name="Mavromatis K."/>
            <person name="Ivanova N."/>
            <person name="Mikhailova N."/>
            <person name="Chertkov O."/>
            <person name="Brettin T."/>
            <person name="Detter J.C."/>
            <person name="Han C."/>
            <person name="Larimer F."/>
            <person name="Land M."/>
            <person name="Hauser L."/>
            <person name="Markowitz V."/>
            <person name="Cheng J.-F."/>
            <person name="Hugenholtz P."/>
            <person name="Woyke T."/>
            <person name="Wu D."/>
            <person name="Pukall R."/>
            <person name="Steenblock K."/>
            <person name="Schneider S."/>
            <person name="Klenk H.-P."/>
            <person name="Eisen J.A."/>
        </authorList>
    </citation>
    <scope>NUCLEOTIDE SEQUENCE [LARGE SCALE GENOMIC DNA]</scope>
    <source>
        <strain evidence="9">DSM 14684 / CIP 108061 / JCM 11494 / NBRC 100937 / ID131577</strain>
    </source>
</reference>
<evidence type="ECO:0000256" key="2">
    <source>
        <dbReference type="ARBA" id="ARBA00022722"/>
    </source>
</evidence>
<dbReference type="AlphaFoldDB" id="D3FBX1"/>
<reference evidence="8 9" key="1">
    <citation type="journal article" date="2010" name="Stand. Genomic Sci.">
        <title>Complete genome sequence of Conexibacter woesei type strain (ID131577).</title>
        <authorList>
            <person name="Pukall R."/>
            <person name="Lapidus A."/>
            <person name="Glavina Del Rio T."/>
            <person name="Copeland A."/>
            <person name="Tice H."/>
            <person name="Cheng J.-F."/>
            <person name="Lucas S."/>
            <person name="Chen F."/>
            <person name="Nolan M."/>
            <person name="Bruce D."/>
            <person name="Goodwin L."/>
            <person name="Pitluck S."/>
            <person name="Mavromatis K."/>
            <person name="Ivanova N."/>
            <person name="Ovchinnikova G."/>
            <person name="Pati A."/>
            <person name="Chen A."/>
            <person name="Palaniappan K."/>
            <person name="Land M."/>
            <person name="Hauser L."/>
            <person name="Chang Y.-J."/>
            <person name="Jeffries C.D."/>
            <person name="Chain P."/>
            <person name="Meincke L."/>
            <person name="Sims D."/>
            <person name="Brettin T."/>
            <person name="Detter J.C."/>
            <person name="Rohde M."/>
            <person name="Goeker M."/>
            <person name="Bristow J."/>
            <person name="Eisen J.A."/>
            <person name="Markowitz V."/>
            <person name="Kyrpides N.C."/>
            <person name="Klenk H.-P."/>
            <person name="Hugenholtz P."/>
        </authorList>
    </citation>
    <scope>NUCLEOTIDE SEQUENCE [LARGE SCALE GENOMIC DNA]</scope>
    <source>
        <strain evidence="9">DSM 14684 / CIP 108061 / JCM 11494 / NBRC 100937 / ID131577</strain>
    </source>
</reference>
<dbReference type="eggNOG" id="COG1848">
    <property type="taxonomic scope" value="Bacteria"/>
</dbReference>
<dbReference type="InterPro" id="IPR022907">
    <property type="entry name" value="VapC_family"/>
</dbReference>
<feature type="binding site" evidence="6">
    <location>
        <position position="94"/>
    </location>
    <ligand>
        <name>Mg(2+)</name>
        <dbReference type="ChEBI" id="CHEBI:18420"/>
    </ligand>
</feature>
<feature type="binding site" evidence="6">
    <location>
        <position position="10"/>
    </location>
    <ligand>
        <name>Mg(2+)</name>
        <dbReference type="ChEBI" id="CHEBI:18420"/>
    </ligand>
</feature>
<dbReference type="Gene3D" id="3.40.50.1010">
    <property type="entry name" value="5'-nuclease"/>
    <property type="match status" value="1"/>
</dbReference>
<keyword evidence="5 6" id="KW-0460">Magnesium</keyword>
<dbReference type="InterPro" id="IPR002716">
    <property type="entry name" value="PIN_dom"/>
</dbReference>
<name>D3FBX1_CONWI</name>
<keyword evidence="1 6" id="KW-1277">Toxin-antitoxin system</keyword>
<keyword evidence="2 6" id="KW-0540">Nuclease</keyword>
<evidence type="ECO:0000256" key="4">
    <source>
        <dbReference type="ARBA" id="ARBA00022801"/>
    </source>
</evidence>
<dbReference type="HAMAP" id="MF_00265">
    <property type="entry name" value="VapC_Nob1"/>
    <property type="match status" value="1"/>
</dbReference>
<evidence type="ECO:0000256" key="5">
    <source>
        <dbReference type="ARBA" id="ARBA00022842"/>
    </source>
</evidence>
<dbReference type="STRING" id="469383.Cwoe_2967"/>
<dbReference type="RefSeq" id="WP_012934437.1">
    <property type="nucleotide sequence ID" value="NC_013739.1"/>
</dbReference>
<dbReference type="GO" id="GO:0090729">
    <property type="term" value="F:toxin activity"/>
    <property type="evidence" value="ECO:0007669"/>
    <property type="project" value="UniProtKB-KW"/>
</dbReference>
<keyword evidence="3 6" id="KW-0479">Metal-binding</keyword>
<accession>D3FBX1</accession>
<dbReference type="EC" id="3.1.-.-" evidence="6"/>
<evidence type="ECO:0000313" key="8">
    <source>
        <dbReference type="EMBL" id="ADB51386.1"/>
    </source>
</evidence>
<evidence type="ECO:0000256" key="3">
    <source>
        <dbReference type="ARBA" id="ARBA00022723"/>
    </source>
</evidence>
<keyword evidence="6" id="KW-0800">Toxin</keyword>
<dbReference type="Proteomes" id="UP000008229">
    <property type="component" value="Chromosome"/>
</dbReference>
<dbReference type="GO" id="GO:0004540">
    <property type="term" value="F:RNA nuclease activity"/>
    <property type="evidence" value="ECO:0007669"/>
    <property type="project" value="InterPro"/>
</dbReference>
<sequence length="133" mass="14273">MSADAVCYLDSSALVKLVVREPESATLTRHLRSRPVRVSCALATVEVVRAVGAHGPEATDRARQVLDGVDMIRLDDPLLHAAATLDGPLLRSLDAIHLAAALALREDEVELITYDRRMAAHAEQLGFVVSAPA</sequence>
<dbReference type="KEGG" id="cwo:Cwoe_2967"/>
<evidence type="ECO:0000259" key="7">
    <source>
        <dbReference type="Pfam" id="PF01850"/>
    </source>
</evidence>
<proteinExistence type="inferred from homology"/>
<evidence type="ECO:0000256" key="1">
    <source>
        <dbReference type="ARBA" id="ARBA00022649"/>
    </source>
</evidence>
<feature type="domain" description="PIN" evidence="7">
    <location>
        <begin position="8"/>
        <end position="122"/>
    </location>
</feature>
<dbReference type="SUPFAM" id="SSF88723">
    <property type="entry name" value="PIN domain-like"/>
    <property type="match status" value="1"/>
</dbReference>
<protein>
    <recommendedName>
        <fullName evidence="6">Ribonuclease VapC</fullName>
        <shortName evidence="6">RNase VapC</shortName>
        <ecNumber evidence="6">3.1.-.-</ecNumber>
    </recommendedName>
    <alternativeName>
        <fullName evidence="6">Toxin VapC</fullName>
    </alternativeName>
</protein>
<comment type="similarity">
    <text evidence="6">Belongs to the PINc/VapC protein family.</text>
</comment>
<keyword evidence="9" id="KW-1185">Reference proteome</keyword>
<dbReference type="OrthoDB" id="4750219at2"/>
<dbReference type="GO" id="GO:0000287">
    <property type="term" value="F:magnesium ion binding"/>
    <property type="evidence" value="ECO:0007669"/>
    <property type="project" value="UniProtKB-UniRule"/>
</dbReference>
<dbReference type="InterPro" id="IPR029060">
    <property type="entry name" value="PIN-like_dom_sf"/>
</dbReference>
<evidence type="ECO:0000313" key="9">
    <source>
        <dbReference type="Proteomes" id="UP000008229"/>
    </source>
</evidence>
<gene>
    <name evidence="6" type="primary">vapC</name>
    <name evidence="8" type="ordered locus">Cwoe_2967</name>
</gene>
<comment type="cofactor">
    <cofactor evidence="6">
        <name>Mg(2+)</name>
        <dbReference type="ChEBI" id="CHEBI:18420"/>
    </cofactor>
</comment>
<dbReference type="Pfam" id="PF01850">
    <property type="entry name" value="PIN"/>
    <property type="match status" value="1"/>
</dbReference>
<dbReference type="HOGENOM" id="CLU_119496_0_1_11"/>
<keyword evidence="4 6" id="KW-0378">Hydrolase</keyword>
<dbReference type="CDD" id="cd09874">
    <property type="entry name" value="PIN_MT3492-like"/>
    <property type="match status" value="1"/>
</dbReference>
<organism evidence="8 9">
    <name type="scientific">Conexibacter woesei (strain DSM 14684 / CCUG 47730 / CIP 108061 / JCM 11494 / NBRC 100937 / ID131577)</name>
    <dbReference type="NCBI Taxonomy" id="469383"/>
    <lineage>
        <taxon>Bacteria</taxon>
        <taxon>Bacillati</taxon>
        <taxon>Actinomycetota</taxon>
        <taxon>Thermoleophilia</taxon>
        <taxon>Solirubrobacterales</taxon>
        <taxon>Conexibacteraceae</taxon>
        <taxon>Conexibacter</taxon>
    </lineage>
</organism>
<evidence type="ECO:0000256" key="6">
    <source>
        <dbReference type="HAMAP-Rule" id="MF_00265"/>
    </source>
</evidence>
<comment type="function">
    <text evidence="6">Toxic component of a toxin-antitoxin (TA) system. An RNase.</text>
</comment>
<dbReference type="GO" id="GO:0016787">
    <property type="term" value="F:hydrolase activity"/>
    <property type="evidence" value="ECO:0007669"/>
    <property type="project" value="UniProtKB-KW"/>
</dbReference>